<feature type="transmembrane region" description="Helical" evidence="1">
    <location>
        <begin position="43"/>
        <end position="60"/>
    </location>
</feature>
<evidence type="ECO:0000313" key="2">
    <source>
        <dbReference type="EMBL" id="QCD44998.1"/>
    </source>
</evidence>
<evidence type="ECO:0000313" key="3">
    <source>
        <dbReference type="Proteomes" id="UP000503264"/>
    </source>
</evidence>
<keyword evidence="1" id="KW-0472">Membrane</keyword>
<proteinExistence type="predicted"/>
<sequence length="93" mass="9619">MNNLLTTTRRPADHFVSGALIAGIGTLSMNLNEPNKAILAKKVLKVGLIGGITTASAIYASNQIATSKYLNAVLSIGVSVGAVIAVNNLIKEK</sequence>
<dbReference type="AlphaFoldDB" id="A0A6G5QH43"/>
<reference evidence="2 3" key="1">
    <citation type="submission" date="2016-07" db="EMBL/GenBank/DDBJ databases">
        <title>Comparative genomics of the Campylobacter concisus group.</title>
        <authorList>
            <person name="Miller W.G."/>
            <person name="Yee E."/>
            <person name="Chapman M.H."/>
            <person name="Huynh S."/>
            <person name="Bono J.L."/>
            <person name="On S.L.W."/>
            <person name="StLeger J."/>
            <person name="Foster G."/>
            <person name="Parker C.T."/>
        </authorList>
    </citation>
    <scope>NUCLEOTIDE SEQUENCE [LARGE SCALE GENOMIC DNA]</scope>
    <source>
        <strain evidence="2 3">CCUG 21559</strain>
    </source>
</reference>
<accession>A0A6G5QH43</accession>
<name>A0A6G5QH43_9BACT</name>
<organism evidence="2 3">
    <name type="scientific">Campylobacter mucosalis CCUG 21559</name>
    <dbReference type="NCBI Taxonomy" id="1032067"/>
    <lineage>
        <taxon>Bacteria</taxon>
        <taxon>Pseudomonadati</taxon>
        <taxon>Campylobacterota</taxon>
        <taxon>Epsilonproteobacteria</taxon>
        <taxon>Campylobacterales</taxon>
        <taxon>Campylobacteraceae</taxon>
        <taxon>Campylobacter</taxon>
    </lineage>
</organism>
<keyword evidence="1" id="KW-0812">Transmembrane</keyword>
<feature type="transmembrane region" description="Helical" evidence="1">
    <location>
        <begin position="72"/>
        <end position="90"/>
    </location>
</feature>
<dbReference type="RefSeq" id="WP_169763944.1">
    <property type="nucleotide sequence ID" value="NZ_CP012542.1"/>
</dbReference>
<evidence type="ECO:0000256" key="1">
    <source>
        <dbReference type="SAM" id="Phobius"/>
    </source>
</evidence>
<dbReference type="EMBL" id="CP012542">
    <property type="protein sequence ID" value="QCD44998.1"/>
    <property type="molecule type" value="Genomic_DNA"/>
</dbReference>
<dbReference type="Proteomes" id="UP000503264">
    <property type="component" value="Chromosome"/>
</dbReference>
<keyword evidence="3" id="KW-1185">Reference proteome</keyword>
<keyword evidence="1" id="KW-1133">Transmembrane helix</keyword>
<protein>
    <submittedName>
        <fullName evidence="2">Uncharacterized protein</fullName>
    </submittedName>
</protein>
<gene>
    <name evidence="2" type="ORF">CMUC_1232</name>
</gene>